<evidence type="ECO:0000256" key="1">
    <source>
        <dbReference type="SAM" id="Coils"/>
    </source>
</evidence>
<dbReference type="RefSeq" id="WP_098368645.1">
    <property type="nucleotide sequence ID" value="NZ_JARSYC010000071.1"/>
</dbReference>
<dbReference type="Proteomes" id="UP000220397">
    <property type="component" value="Unassembled WGS sequence"/>
</dbReference>
<feature type="coiled-coil region" evidence="1">
    <location>
        <begin position="123"/>
        <end position="157"/>
    </location>
</feature>
<comment type="caution">
    <text evidence="2">The sequence shown here is derived from an EMBL/GenBank/DDBJ whole genome shotgun (WGS) entry which is preliminary data.</text>
</comment>
<evidence type="ECO:0000313" key="3">
    <source>
        <dbReference type="Proteomes" id="UP000220397"/>
    </source>
</evidence>
<name>A0A9X6VEL2_BACTU</name>
<organism evidence="2 3">
    <name type="scientific">Bacillus thuringiensis</name>
    <dbReference type="NCBI Taxonomy" id="1428"/>
    <lineage>
        <taxon>Bacteria</taxon>
        <taxon>Bacillati</taxon>
        <taxon>Bacillota</taxon>
        <taxon>Bacilli</taxon>
        <taxon>Bacillales</taxon>
        <taxon>Bacillaceae</taxon>
        <taxon>Bacillus</taxon>
        <taxon>Bacillus cereus group</taxon>
    </lineage>
</organism>
<reference evidence="2 3" key="1">
    <citation type="submission" date="2017-09" db="EMBL/GenBank/DDBJ databases">
        <title>Large-scale bioinformatics analysis of Bacillus genomes uncovers conserved roles of natural products in bacterial physiology.</title>
        <authorList>
            <consortium name="Agbiome Team Llc"/>
            <person name="Bleich R.M."/>
            <person name="Kirk G.J."/>
            <person name="Santa Maria K.C."/>
            <person name="Allen S.E."/>
            <person name="Farag S."/>
            <person name="Shank E.A."/>
            <person name="Bowers A."/>
        </authorList>
    </citation>
    <scope>NUCLEOTIDE SEQUENCE [LARGE SCALE GENOMIC DNA]</scope>
    <source>
        <strain evidence="2 3">AFS015413</strain>
    </source>
</reference>
<gene>
    <name evidence="2" type="ORF">CN398_06010</name>
</gene>
<protein>
    <submittedName>
        <fullName evidence="2">Uncharacterized protein</fullName>
    </submittedName>
</protein>
<dbReference type="AlphaFoldDB" id="A0A9X6VEL2"/>
<dbReference type="EMBL" id="NTUS01000013">
    <property type="protein sequence ID" value="PFB09155.1"/>
    <property type="molecule type" value="Genomic_DNA"/>
</dbReference>
<accession>A0A9X6VEL2</accession>
<keyword evidence="1" id="KW-0175">Coiled coil</keyword>
<sequence length="179" mass="20602">MKEALGELKKNEAEIKKSMDSCKTVGVKSFFKGKMKGIQESIKVIEKLVEKEKNSEDTKIEEGPYGGTPTIMSTLPVGTKFHVCNGHWNGEIVEKDGVKYILISEDNMLNLSKYPDYKCDINIKSVYTNKEELDKELKEKRKELSELRIKASPLNRQIYLLECAIDELNEESMKYKRRT</sequence>
<evidence type="ECO:0000313" key="2">
    <source>
        <dbReference type="EMBL" id="PFB09155.1"/>
    </source>
</evidence>
<proteinExistence type="predicted"/>